<dbReference type="GO" id="GO:0008270">
    <property type="term" value="F:zinc ion binding"/>
    <property type="evidence" value="ECO:0007669"/>
    <property type="project" value="UniProtKB-KW"/>
</dbReference>
<dbReference type="AlphaFoldDB" id="A0A9Q8LG86"/>
<accession>A0A9Q8LG86</accession>
<dbReference type="PROSITE" id="PS50157">
    <property type="entry name" value="ZINC_FINGER_C2H2_2"/>
    <property type="match status" value="1"/>
</dbReference>
<evidence type="ECO:0000259" key="8">
    <source>
        <dbReference type="PROSITE" id="PS50157"/>
    </source>
</evidence>
<feature type="compositionally biased region" description="Basic residues" evidence="7">
    <location>
        <begin position="223"/>
        <end position="233"/>
    </location>
</feature>
<evidence type="ECO:0000256" key="5">
    <source>
        <dbReference type="ARBA" id="ARBA00023242"/>
    </source>
</evidence>
<keyword evidence="4" id="KW-0862">Zinc</keyword>
<comment type="subcellular location">
    <subcellularLocation>
        <location evidence="1">Nucleus</location>
    </subcellularLocation>
</comment>
<organism evidence="9 10">
    <name type="scientific">Passalora fulva</name>
    <name type="common">Tomato leaf mold</name>
    <name type="synonym">Cladosporium fulvum</name>
    <dbReference type="NCBI Taxonomy" id="5499"/>
    <lineage>
        <taxon>Eukaryota</taxon>
        <taxon>Fungi</taxon>
        <taxon>Dikarya</taxon>
        <taxon>Ascomycota</taxon>
        <taxon>Pezizomycotina</taxon>
        <taxon>Dothideomycetes</taxon>
        <taxon>Dothideomycetidae</taxon>
        <taxon>Mycosphaerellales</taxon>
        <taxon>Mycosphaerellaceae</taxon>
        <taxon>Fulvia</taxon>
    </lineage>
</organism>
<name>A0A9Q8LG86_PASFU</name>
<dbReference type="SMART" id="SM00355">
    <property type="entry name" value="ZnF_C2H2"/>
    <property type="match status" value="3"/>
</dbReference>
<evidence type="ECO:0000256" key="7">
    <source>
        <dbReference type="SAM" id="MobiDB-lite"/>
    </source>
</evidence>
<dbReference type="EMBL" id="CP090166">
    <property type="protein sequence ID" value="UJO16833.1"/>
    <property type="molecule type" value="Genomic_DNA"/>
</dbReference>
<dbReference type="Gene3D" id="3.30.160.60">
    <property type="entry name" value="Classic Zinc Finger"/>
    <property type="match status" value="1"/>
</dbReference>
<gene>
    <name evidence="9" type="ORF">CLAFUR5_04754</name>
</gene>
<reference evidence="9" key="1">
    <citation type="submission" date="2021-12" db="EMBL/GenBank/DDBJ databases">
        <authorList>
            <person name="Zaccaron A."/>
            <person name="Stergiopoulos I."/>
        </authorList>
    </citation>
    <scope>NUCLEOTIDE SEQUENCE</scope>
    <source>
        <strain evidence="9">Race5_Kim</strain>
    </source>
</reference>
<sequence>MDYLEPNDSDGLDHIFAGLDTTHFSFDSYDSSDLFLTDIPTWNAFTASDYLDTAQADMMNLAPLREDTSDWTSLCQTVNAALNFSLAETSTQSTVQSIIPPESDHMAPCTTGGPPPRAEPLAIRATSRTEPDISAATKPKNPVCKSCPVSFADISELRTHNDTSHSRSKHCDQCPWSFKLGKDLCRHAASTHHRSGTHARPYRDCELSKSGFSRRDTYERHMRRRHGVKVRTRQGKERERTTAQNIQLDIRSFFSMRNGKGS</sequence>
<keyword evidence="3 6" id="KW-0863">Zinc-finger</keyword>
<dbReference type="RefSeq" id="XP_047761199.1">
    <property type="nucleotide sequence ID" value="XM_047903902.1"/>
</dbReference>
<evidence type="ECO:0000256" key="6">
    <source>
        <dbReference type="PROSITE-ProRule" id="PRU00042"/>
    </source>
</evidence>
<dbReference type="OrthoDB" id="3680189at2759"/>
<dbReference type="GO" id="GO:0000978">
    <property type="term" value="F:RNA polymerase II cis-regulatory region sequence-specific DNA binding"/>
    <property type="evidence" value="ECO:0007669"/>
    <property type="project" value="TreeGrafter"/>
</dbReference>
<dbReference type="PANTHER" id="PTHR24396:SF19">
    <property type="entry name" value="FI01119P"/>
    <property type="match status" value="1"/>
</dbReference>
<dbReference type="GO" id="GO:0000981">
    <property type="term" value="F:DNA-binding transcription factor activity, RNA polymerase II-specific"/>
    <property type="evidence" value="ECO:0007669"/>
    <property type="project" value="TreeGrafter"/>
</dbReference>
<dbReference type="InterPro" id="IPR051643">
    <property type="entry name" value="Transcr_Reg_ZincFinger"/>
</dbReference>
<keyword evidence="10" id="KW-1185">Reference proteome</keyword>
<evidence type="ECO:0000256" key="4">
    <source>
        <dbReference type="ARBA" id="ARBA00022833"/>
    </source>
</evidence>
<dbReference type="Proteomes" id="UP000756132">
    <property type="component" value="Chromosome 4"/>
</dbReference>
<evidence type="ECO:0000256" key="2">
    <source>
        <dbReference type="ARBA" id="ARBA00022723"/>
    </source>
</evidence>
<feature type="region of interest" description="Disordered" evidence="7">
    <location>
        <begin position="223"/>
        <end position="242"/>
    </location>
</feature>
<dbReference type="PROSITE" id="PS00028">
    <property type="entry name" value="ZINC_FINGER_C2H2_1"/>
    <property type="match status" value="2"/>
</dbReference>
<keyword evidence="2" id="KW-0479">Metal-binding</keyword>
<evidence type="ECO:0000256" key="3">
    <source>
        <dbReference type="ARBA" id="ARBA00022771"/>
    </source>
</evidence>
<evidence type="ECO:0000313" key="10">
    <source>
        <dbReference type="Proteomes" id="UP000756132"/>
    </source>
</evidence>
<dbReference type="KEGG" id="ffu:CLAFUR5_04754"/>
<evidence type="ECO:0000256" key="1">
    <source>
        <dbReference type="ARBA" id="ARBA00004123"/>
    </source>
</evidence>
<reference evidence="9" key="2">
    <citation type="journal article" date="2022" name="Microb. Genom.">
        <title>A chromosome-scale genome assembly of the tomato pathogen Cladosporium fulvum reveals a compartmentalized genome architecture and the presence of a dispensable chromosome.</title>
        <authorList>
            <person name="Zaccaron A.Z."/>
            <person name="Chen L.H."/>
            <person name="Samaras A."/>
            <person name="Stergiopoulos I."/>
        </authorList>
    </citation>
    <scope>NUCLEOTIDE SEQUENCE</scope>
    <source>
        <strain evidence="9">Race5_Kim</strain>
    </source>
</reference>
<dbReference type="GeneID" id="71984632"/>
<proteinExistence type="predicted"/>
<feature type="domain" description="C2H2-type" evidence="8">
    <location>
        <begin position="142"/>
        <end position="170"/>
    </location>
</feature>
<dbReference type="InterPro" id="IPR013087">
    <property type="entry name" value="Znf_C2H2_type"/>
</dbReference>
<dbReference type="GO" id="GO:0005634">
    <property type="term" value="C:nucleus"/>
    <property type="evidence" value="ECO:0007669"/>
    <property type="project" value="UniProtKB-SubCell"/>
</dbReference>
<keyword evidence="5" id="KW-0539">Nucleus</keyword>
<dbReference type="PANTHER" id="PTHR24396">
    <property type="entry name" value="ZINC FINGER PROTEIN"/>
    <property type="match status" value="1"/>
</dbReference>
<protein>
    <recommendedName>
        <fullName evidence="8">C2H2-type domain-containing protein</fullName>
    </recommendedName>
</protein>
<evidence type="ECO:0000313" key="9">
    <source>
        <dbReference type="EMBL" id="UJO16833.1"/>
    </source>
</evidence>